<name>A0A016U170_9BILA</name>
<evidence type="ECO:0000313" key="2">
    <source>
        <dbReference type="EMBL" id="EYC08855.1"/>
    </source>
</evidence>
<gene>
    <name evidence="2" type="primary">Acey_s0064.g3568</name>
    <name evidence="2" type="ORF">Y032_0064g3568</name>
</gene>
<dbReference type="EMBL" id="JARK01001400">
    <property type="protein sequence ID" value="EYC08855.1"/>
    <property type="molecule type" value="Genomic_DNA"/>
</dbReference>
<protein>
    <submittedName>
        <fullName evidence="2">Uncharacterized protein</fullName>
    </submittedName>
</protein>
<sequence>MKATDETPTVSTSEEKDSDEFKKPSLKKRAADDGDEAPDAKKPKERKLKFESTYLRSIPSATQYEKSFMHRDVITHVIATESTRLQNRCGIYSTSRLEHAFSASLV</sequence>
<keyword evidence="3" id="KW-1185">Reference proteome</keyword>
<feature type="region of interest" description="Disordered" evidence="1">
    <location>
        <begin position="1"/>
        <end position="45"/>
    </location>
</feature>
<reference evidence="3" key="1">
    <citation type="journal article" date="2015" name="Nat. Genet.">
        <title>The genome and transcriptome of the zoonotic hookworm Ancylostoma ceylanicum identify infection-specific gene families.</title>
        <authorList>
            <person name="Schwarz E.M."/>
            <person name="Hu Y."/>
            <person name="Antoshechkin I."/>
            <person name="Miller M.M."/>
            <person name="Sternberg P.W."/>
            <person name="Aroian R.V."/>
        </authorList>
    </citation>
    <scope>NUCLEOTIDE SEQUENCE</scope>
    <source>
        <strain evidence="3">HY135</strain>
    </source>
</reference>
<dbReference type="STRING" id="53326.A0A016U170"/>
<dbReference type="OrthoDB" id="10264753at2759"/>
<organism evidence="2 3">
    <name type="scientific">Ancylostoma ceylanicum</name>
    <dbReference type="NCBI Taxonomy" id="53326"/>
    <lineage>
        <taxon>Eukaryota</taxon>
        <taxon>Metazoa</taxon>
        <taxon>Ecdysozoa</taxon>
        <taxon>Nematoda</taxon>
        <taxon>Chromadorea</taxon>
        <taxon>Rhabditida</taxon>
        <taxon>Rhabditina</taxon>
        <taxon>Rhabditomorpha</taxon>
        <taxon>Strongyloidea</taxon>
        <taxon>Ancylostomatidae</taxon>
        <taxon>Ancylostomatinae</taxon>
        <taxon>Ancylostoma</taxon>
    </lineage>
</organism>
<dbReference type="Proteomes" id="UP000024635">
    <property type="component" value="Unassembled WGS sequence"/>
</dbReference>
<evidence type="ECO:0000313" key="3">
    <source>
        <dbReference type="Proteomes" id="UP000024635"/>
    </source>
</evidence>
<comment type="caution">
    <text evidence="2">The sequence shown here is derived from an EMBL/GenBank/DDBJ whole genome shotgun (WGS) entry which is preliminary data.</text>
</comment>
<dbReference type="AlphaFoldDB" id="A0A016U170"/>
<feature type="compositionally biased region" description="Polar residues" evidence="1">
    <location>
        <begin position="1"/>
        <end position="12"/>
    </location>
</feature>
<feature type="compositionally biased region" description="Basic and acidic residues" evidence="1">
    <location>
        <begin position="13"/>
        <end position="23"/>
    </location>
</feature>
<accession>A0A016U170</accession>
<evidence type="ECO:0000256" key="1">
    <source>
        <dbReference type="SAM" id="MobiDB-lite"/>
    </source>
</evidence>
<proteinExistence type="predicted"/>